<dbReference type="RefSeq" id="WP_137095722.1">
    <property type="nucleotide sequence ID" value="NZ_SWMS01000010.1"/>
</dbReference>
<sequence>MEGKRKAATHDEYIDGLPEPRRADVRALHELVRAAAPELVPTMAFGMPGYGTYHYRYASGREGDWALVSIASNKNYISFYVTAVTGDGYLAESYRDRLPKASIGKSCIRFKRLSDVDSGVLAEIVRRAAADPPYPLTGD</sequence>
<protein>
    <submittedName>
        <fullName evidence="2">DUF1801 domain-containing protein</fullName>
    </submittedName>
</protein>
<feature type="domain" description="YdhG-like" evidence="1">
    <location>
        <begin position="21"/>
        <end position="128"/>
    </location>
</feature>
<name>A0ABY2S3L9_9PSEU</name>
<dbReference type="EMBL" id="SWMS01000010">
    <property type="protein sequence ID" value="TKG69530.1"/>
    <property type="molecule type" value="Genomic_DNA"/>
</dbReference>
<dbReference type="Gene3D" id="3.90.1150.200">
    <property type="match status" value="1"/>
</dbReference>
<organism evidence="2 3">
    <name type="scientific">Prauserella endophytica</name>
    <dbReference type="NCBI Taxonomy" id="1592324"/>
    <lineage>
        <taxon>Bacteria</taxon>
        <taxon>Bacillati</taxon>
        <taxon>Actinomycetota</taxon>
        <taxon>Actinomycetes</taxon>
        <taxon>Pseudonocardiales</taxon>
        <taxon>Pseudonocardiaceae</taxon>
        <taxon>Prauserella</taxon>
        <taxon>Prauserella coralliicola group</taxon>
    </lineage>
</organism>
<keyword evidence="3" id="KW-1185">Reference proteome</keyword>
<evidence type="ECO:0000313" key="3">
    <source>
        <dbReference type="Proteomes" id="UP000309992"/>
    </source>
</evidence>
<dbReference type="Proteomes" id="UP000309992">
    <property type="component" value="Unassembled WGS sequence"/>
</dbReference>
<dbReference type="SUPFAM" id="SSF159888">
    <property type="entry name" value="YdhG-like"/>
    <property type="match status" value="1"/>
</dbReference>
<dbReference type="Pfam" id="PF08818">
    <property type="entry name" value="DUF1801"/>
    <property type="match status" value="1"/>
</dbReference>
<evidence type="ECO:0000259" key="1">
    <source>
        <dbReference type="Pfam" id="PF08818"/>
    </source>
</evidence>
<proteinExistence type="predicted"/>
<dbReference type="InterPro" id="IPR014922">
    <property type="entry name" value="YdhG-like"/>
</dbReference>
<accession>A0ABY2S3L9</accession>
<evidence type="ECO:0000313" key="2">
    <source>
        <dbReference type="EMBL" id="TKG69530.1"/>
    </source>
</evidence>
<comment type="caution">
    <text evidence="2">The sequence shown here is derived from an EMBL/GenBank/DDBJ whole genome shotgun (WGS) entry which is preliminary data.</text>
</comment>
<reference evidence="2 3" key="1">
    <citation type="journal article" date="2015" name="Antonie Van Leeuwenhoek">
        <title>Prauserella endophytica sp. nov., an endophytic actinobacterium isolated from Tamarix taklamakanensis.</title>
        <authorList>
            <person name="Liu J.M."/>
            <person name="Habden X."/>
            <person name="Guo L."/>
            <person name="Tuo L."/>
            <person name="Jiang Z.K."/>
            <person name="Liu S.W."/>
            <person name="Liu X.F."/>
            <person name="Chen L."/>
            <person name="Li R.F."/>
            <person name="Zhang Y.Q."/>
            <person name="Sun C.H."/>
        </authorList>
    </citation>
    <scope>NUCLEOTIDE SEQUENCE [LARGE SCALE GENOMIC DNA]</scope>
    <source>
        <strain evidence="2 3">CGMCC 4.7182</strain>
    </source>
</reference>
<gene>
    <name evidence="2" type="ORF">FCN18_18660</name>
</gene>